<dbReference type="PROSITE" id="PS50950">
    <property type="entry name" value="ZF_THAP"/>
    <property type="match status" value="1"/>
</dbReference>
<dbReference type="GO" id="GO:0043565">
    <property type="term" value="F:sequence-specific DNA binding"/>
    <property type="evidence" value="ECO:0007669"/>
    <property type="project" value="InterPro"/>
</dbReference>
<proteinExistence type="predicted"/>
<dbReference type="Proteomes" id="UP001159042">
    <property type="component" value="Unassembled WGS sequence"/>
</dbReference>
<feature type="region of interest" description="Disordered" evidence="6">
    <location>
        <begin position="25"/>
        <end position="48"/>
    </location>
</feature>
<sequence>WCQKRLEAVEKDFIDIKKHVKSKITKQKKHSEVTGGGPPLPPLPEDNIKKDKGTEELIWDMITPVAVSGMQQSKTKGYTVCAAEGCGNNQLNCSLSLFRFPKDIERARIWALACGREDLKEKDNLYTSYRLCAAHFENDMFLNYLRNRLKPNVIPSIFPHLEGSSSPHHA</sequence>
<evidence type="ECO:0000256" key="1">
    <source>
        <dbReference type="ARBA" id="ARBA00022723"/>
    </source>
</evidence>
<evidence type="ECO:0000256" key="5">
    <source>
        <dbReference type="PROSITE-ProRule" id="PRU00309"/>
    </source>
</evidence>
<dbReference type="InterPro" id="IPR006612">
    <property type="entry name" value="THAP_Znf"/>
</dbReference>
<name>A0AAV8VIG0_9CUCU</name>
<dbReference type="EMBL" id="JANEYG010000085">
    <property type="protein sequence ID" value="KAJ8913920.1"/>
    <property type="molecule type" value="Genomic_DNA"/>
</dbReference>
<evidence type="ECO:0000256" key="4">
    <source>
        <dbReference type="ARBA" id="ARBA00023125"/>
    </source>
</evidence>
<keyword evidence="2 5" id="KW-0863">Zinc-finger</keyword>
<keyword evidence="1" id="KW-0479">Metal-binding</keyword>
<reference evidence="8 9" key="1">
    <citation type="journal article" date="2023" name="Insect Mol. Biol.">
        <title>Genome sequencing provides insights into the evolution of gene families encoding plant cell wall-degrading enzymes in longhorned beetles.</title>
        <authorList>
            <person name="Shin N.R."/>
            <person name="Okamura Y."/>
            <person name="Kirsch R."/>
            <person name="Pauchet Y."/>
        </authorList>
    </citation>
    <scope>NUCLEOTIDE SEQUENCE [LARGE SCALE GENOMIC DNA]</scope>
    <source>
        <strain evidence="8">EAD_L_NR</strain>
    </source>
</reference>
<keyword evidence="3" id="KW-0862">Zinc</keyword>
<protein>
    <recommendedName>
        <fullName evidence="7">THAP-type domain-containing protein</fullName>
    </recommendedName>
</protein>
<dbReference type="SMART" id="SM00692">
    <property type="entry name" value="DM3"/>
    <property type="match status" value="1"/>
</dbReference>
<evidence type="ECO:0000313" key="8">
    <source>
        <dbReference type="EMBL" id="KAJ8913920.1"/>
    </source>
</evidence>
<dbReference type="SMART" id="SM00980">
    <property type="entry name" value="THAP"/>
    <property type="match status" value="1"/>
</dbReference>
<gene>
    <name evidence="8" type="ORF">NQ315_005718</name>
</gene>
<comment type="caution">
    <text evidence="8">The sequence shown here is derived from an EMBL/GenBank/DDBJ whole genome shotgun (WGS) entry which is preliminary data.</text>
</comment>
<dbReference type="PANTHER" id="PTHR46600:SF11">
    <property type="entry name" value="THAP DOMAIN-CONTAINING PROTEIN 10"/>
    <property type="match status" value="1"/>
</dbReference>
<dbReference type="GO" id="GO:0008270">
    <property type="term" value="F:zinc ion binding"/>
    <property type="evidence" value="ECO:0007669"/>
    <property type="project" value="UniProtKB-KW"/>
</dbReference>
<feature type="domain" description="THAP-type" evidence="7">
    <location>
        <begin position="75"/>
        <end position="158"/>
    </location>
</feature>
<accession>A0AAV8VIG0</accession>
<dbReference type="SUPFAM" id="SSF57716">
    <property type="entry name" value="Glucocorticoid receptor-like (DNA-binding domain)"/>
    <property type="match status" value="1"/>
</dbReference>
<feature type="non-terminal residue" evidence="8">
    <location>
        <position position="1"/>
    </location>
</feature>
<dbReference type="AlphaFoldDB" id="A0AAV8VIG0"/>
<evidence type="ECO:0000256" key="6">
    <source>
        <dbReference type="SAM" id="MobiDB-lite"/>
    </source>
</evidence>
<evidence type="ECO:0000259" key="7">
    <source>
        <dbReference type="PROSITE" id="PS50950"/>
    </source>
</evidence>
<keyword evidence="9" id="KW-1185">Reference proteome</keyword>
<organism evidence="8 9">
    <name type="scientific">Exocentrus adspersus</name>
    <dbReference type="NCBI Taxonomy" id="1586481"/>
    <lineage>
        <taxon>Eukaryota</taxon>
        <taxon>Metazoa</taxon>
        <taxon>Ecdysozoa</taxon>
        <taxon>Arthropoda</taxon>
        <taxon>Hexapoda</taxon>
        <taxon>Insecta</taxon>
        <taxon>Pterygota</taxon>
        <taxon>Neoptera</taxon>
        <taxon>Endopterygota</taxon>
        <taxon>Coleoptera</taxon>
        <taxon>Polyphaga</taxon>
        <taxon>Cucujiformia</taxon>
        <taxon>Chrysomeloidea</taxon>
        <taxon>Cerambycidae</taxon>
        <taxon>Lamiinae</taxon>
        <taxon>Acanthocinini</taxon>
        <taxon>Exocentrus</taxon>
    </lineage>
</organism>
<dbReference type="PANTHER" id="PTHR46600">
    <property type="entry name" value="THAP DOMAIN-CONTAINING"/>
    <property type="match status" value="1"/>
</dbReference>
<dbReference type="Pfam" id="PF05485">
    <property type="entry name" value="THAP"/>
    <property type="match status" value="1"/>
</dbReference>
<evidence type="ECO:0000313" key="9">
    <source>
        <dbReference type="Proteomes" id="UP001159042"/>
    </source>
</evidence>
<evidence type="ECO:0000256" key="2">
    <source>
        <dbReference type="ARBA" id="ARBA00022771"/>
    </source>
</evidence>
<dbReference type="InterPro" id="IPR026516">
    <property type="entry name" value="THAP1/10"/>
</dbReference>
<evidence type="ECO:0000256" key="3">
    <source>
        <dbReference type="ARBA" id="ARBA00022833"/>
    </source>
</evidence>
<keyword evidence="4 5" id="KW-0238">DNA-binding</keyword>